<evidence type="ECO:0000313" key="9">
    <source>
        <dbReference type="Proteomes" id="UP000199614"/>
    </source>
</evidence>
<dbReference type="Proteomes" id="UP000199614">
    <property type="component" value="Unassembled WGS sequence"/>
</dbReference>
<gene>
    <name evidence="8" type="ORF">SAMN05216207_10284</name>
</gene>
<evidence type="ECO:0000256" key="5">
    <source>
        <dbReference type="ARBA" id="ARBA00023136"/>
    </source>
</evidence>
<organism evidence="8 9">
    <name type="scientific">Pseudonocardia ammonioxydans</name>
    <dbReference type="NCBI Taxonomy" id="260086"/>
    <lineage>
        <taxon>Bacteria</taxon>
        <taxon>Bacillati</taxon>
        <taxon>Actinomycetota</taxon>
        <taxon>Actinomycetes</taxon>
        <taxon>Pseudonocardiales</taxon>
        <taxon>Pseudonocardiaceae</taxon>
        <taxon>Pseudonocardia</taxon>
    </lineage>
</organism>
<dbReference type="SUPFAM" id="SSF103473">
    <property type="entry name" value="MFS general substrate transporter"/>
    <property type="match status" value="1"/>
</dbReference>
<dbReference type="CDD" id="cd17321">
    <property type="entry name" value="MFS_MMR_MDR_like"/>
    <property type="match status" value="1"/>
</dbReference>
<feature type="transmembrane region" description="Helical" evidence="6">
    <location>
        <begin position="51"/>
        <end position="71"/>
    </location>
</feature>
<feature type="transmembrane region" description="Helical" evidence="6">
    <location>
        <begin position="209"/>
        <end position="229"/>
    </location>
</feature>
<dbReference type="Pfam" id="PF07690">
    <property type="entry name" value="MFS_1"/>
    <property type="match status" value="1"/>
</dbReference>
<evidence type="ECO:0000256" key="4">
    <source>
        <dbReference type="ARBA" id="ARBA00022989"/>
    </source>
</evidence>
<evidence type="ECO:0000256" key="2">
    <source>
        <dbReference type="ARBA" id="ARBA00022448"/>
    </source>
</evidence>
<dbReference type="InterPro" id="IPR036259">
    <property type="entry name" value="MFS_trans_sf"/>
</dbReference>
<dbReference type="PANTHER" id="PTHR42718:SF9">
    <property type="entry name" value="MAJOR FACILITATOR SUPERFAMILY MULTIDRUG TRANSPORTER MFSC"/>
    <property type="match status" value="1"/>
</dbReference>
<feature type="transmembrane region" description="Helical" evidence="6">
    <location>
        <begin position="447"/>
        <end position="468"/>
    </location>
</feature>
<dbReference type="GO" id="GO:0022857">
    <property type="term" value="F:transmembrane transporter activity"/>
    <property type="evidence" value="ECO:0007669"/>
    <property type="project" value="InterPro"/>
</dbReference>
<dbReference type="PANTHER" id="PTHR42718">
    <property type="entry name" value="MAJOR FACILITATOR SUPERFAMILY MULTIDRUG TRANSPORTER MFSC"/>
    <property type="match status" value="1"/>
</dbReference>
<feature type="transmembrane region" description="Helical" evidence="6">
    <location>
        <begin position="21"/>
        <end position="45"/>
    </location>
</feature>
<feature type="transmembrane region" description="Helical" evidence="6">
    <location>
        <begin position="178"/>
        <end position="197"/>
    </location>
</feature>
<keyword evidence="2" id="KW-0813">Transport</keyword>
<name>A0A1I5DXK1_PSUAM</name>
<keyword evidence="3 6" id="KW-0812">Transmembrane</keyword>
<evidence type="ECO:0000313" key="8">
    <source>
        <dbReference type="EMBL" id="SFO03949.1"/>
    </source>
</evidence>
<evidence type="ECO:0000256" key="6">
    <source>
        <dbReference type="SAM" id="Phobius"/>
    </source>
</evidence>
<dbReference type="EMBL" id="FOUY01000028">
    <property type="protein sequence ID" value="SFO03949.1"/>
    <property type="molecule type" value="Genomic_DNA"/>
</dbReference>
<dbReference type="InterPro" id="IPR020846">
    <property type="entry name" value="MFS_dom"/>
</dbReference>
<feature type="transmembrane region" description="Helical" evidence="6">
    <location>
        <begin position="278"/>
        <end position="300"/>
    </location>
</feature>
<feature type="transmembrane region" description="Helical" evidence="6">
    <location>
        <begin position="312"/>
        <end position="331"/>
    </location>
</feature>
<proteinExistence type="predicted"/>
<keyword evidence="5 6" id="KW-0472">Membrane</keyword>
<feature type="transmembrane region" description="Helical" evidence="6">
    <location>
        <begin position="83"/>
        <end position="105"/>
    </location>
</feature>
<evidence type="ECO:0000256" key="3">
    <source>
        <dbReference type="ARBA" id="ARBA00022692"/>
    </source>
</evidence>
<feature type="transmembrane region" description="Helical" evidence="6">
    <location>
        <begin position="401"/>
        <end position="427"/>
    </location>
</feature>
<sequence>MSVHGDHEPPPEAPATARVGVLLAVLVTAVTVTVINNSMVIVLLPDIQRDFAASAAAASWVVTGFSLAFAVGTPLYGRVSDVFGIRWVFCAGLAVFAAGSALAALSGGLPMLLVARVLQGIGGSAVPALASVTVARVLPPGRRGLAFGLIGTGVGVGQALGPVLGGLVAFLAGWPAPFLGAALLTVPILVLAARMLPGRDAAVHGGWRDLDLPGGVLLGAAAALALFGVTQGERAGFGSPAPWGSCLLAAAFAVGFTVRIRTARVPFAPPSLFRNRRFVTTAVVGFLTLFCYLGVVLLIPQLVGTVNGLDPARVGLVLMPGAVAVALLSALFGRLSDRIGTRLPVVGGLSVLLVTVVVLSTVAGGSAIVIGAVTFLLGLALAMITAPLINEVSAVVGERDAGVGLGIYQGAFFLGGGTGAAVIGAVLSARADTAAVGWNPWHDIGEATMYSDALLVIAAVVVPAIGVASGLSRRRVRSGAPAP</sequence>
<feature type="transmembrane region" description="Helical" evidence="6">
    <location>
        <begin position="117"/>
        <end position="138"/>
    </location>
</feature>
<protein>
    <submittedName>
        <fullName evidence="8">MFS transporter, DHA2 family, metal-tetracycline-proton antiporter/MFS transporter, DHA2 family, florfenicol/chloramphenicol resistance protein</fullName>
    </submittedName>
</protein>
<comment type="subcellular location">
    <subcellularLocation>
        <location evidence="1">Cell membrane</location>
        <topology evidence="1">Multi-pass membrane protein</topology>
    </subcellularLocation>
</comment>
<evidence type="ECO:0000259" key="7">
    <source>
        <dbReference type="PROSITE" id="PS50850"/>
    </source>
</evidence>
<dbReference type="GO" id="GO:0005886">
    <property type="term" value="C:plasma membrane"/>
    <property type="evidence" value="ECO:0007669"/>
    <property type="project" value="UniProtKB-SubCell"/>
</dbReference>
<dbReference type="AlphaFoldDB" id="A0A1I5DXK1"/>
<dbReference type="STRING" id="260086.SAMN05216207_10284"/>
<feature type="transmembrane region" description="Helical" evidence="6">
    <location>
        <begin position="368"/>
        <end position="389"/>
    </location>
</feature>
<dbReference type="InterPro" id="IPR011701">
    <property type="entry name" value="MFS"/>
</dbReference>
<dbReference type="Gene3D" id="1.20.1720.10">
    <property type="entry name" value="Multidrug resistance protein D"/>
    <property type="match status" value="1"/>
</dbReference>
<keyword evidence="4 6" id="KW-1133">Transmembrane helix</keyword>
<feature type="domain" description="Major facilitator superfamily (MFS) profile" evidence="7">
    <location>
        <begin position="17"/>
        <end position="476"/>
    </location>
</feature>
<feature type="transmembrane region" description="Helical" evidence="6">
    <location>
        <begin position="343"/>
        <end position="362"/>
    </location>
</feature>
<feature type="transmembrane region" description="Helical" evidence="6">
    <location>
        <begin position="145"/>
        <end position="172"/>
    </location>
</feature>
<dbReference type="PRINTS" id="PR01036">
    <property type="entry name" value="TCRTETB"/>
</dbReference>
<keyword evidence="9" id="KW-1185">Reference proteome</keyword>
<evidence type="ECO:0000256" key="1">
    <source>
        <dbReference type="ARBA" id="ARBA00004651"/>
    </source>
</evidence>
<dbReference type="OrthoDB" id="4484751at2"/>
<accession>A0A1I5DXK1</accession>
<reference evidence="8 9" key="1">
    <citation type="submission" date="2016-10" db="EMBL/GenBank/DDBJ databases">
        <authorList>
            <person name="de Groot N.N."/>
        </authorList>
    </citation>
    <scope>NUCLEOTIDE SEQUENCE [LARGE SCALE GENOMIC DNA]</scope>
    <source>
        <strain evidence="8 9">CGMCC 4.1877</strain>
    </source>
</reference>
<dbReference type="RefSeq" id="WP_093349333.1">
    <property type="nucleotide sequence ID" value="NZ_FOUY01000028.1"/>
</dbReference>
<dbReference type="Gene3D" id="1.20.1250.20">
    <property type="entry name" value="MFS general substrate transporter like domains"/>
    <property type="match status" value="1"/>
</dbReference>
<dbReference type="PROSITE" id="PS50850">
    <property type="entry name" value="MFS"/>
    <property type="match status" value="1"/>
</dbReference>